<gene>
    <name evidence="9" type="ORF">IQ19_05309</name>
</gene>
<evidence type="ECO:0000256" key="1">
    <source>
        <dbReference type="ARBA" id="ARBA00007074"/>
    </source>
</evidence>
<protein>
    <submittedName>
        <fullName evidence="9">S-layer family protein</fullName>
    </submittedName>
</protein>
<dbReference type="Pfam" id="PF00877">
    <property type="entry name" value="NLPC_P60"/>
    <property type="match status" value="1"/>
</dbReference>
<dbReference type="PROSITE" id="PS51935">
    <property type="entry name" value="NLPC_P60"/>
    <property type="match status" value="1"/>
</dbReference>
<dbReference type="InterPro" id="IPR001119">
    <property type="entry name" value="SLH_dom"/>
</dbReference>
<evidence type="ECO:0000259" key="8">
    <source>
        <dbReference type="PROSITE" id="PS51935"/>
    </source>
</evidence>
<keyword evidence="4" id="KW-0378">Hydrolase</keyword>
<evidence type="ECO:0000256" key="6">
    <source>
        <dbReference type="SAM" id="SignalP"/>
    </source>
</evidence>
<reference evidence="9 10" key="1">
    <citation type="journal article" date="2015" name="Stand. Genomic Sci.">
        <title>Genomic Encyclopedia of Bacterial and Archaeal Type Strains, Phase III: the genomes of soil and plant-associated and newly described type strains.</title>
        <authorList>
            <person name="Whitman W.B."/>
            <person name="Woyke T."/>
            <person name="Klenk H.P."/>
            <person name="Zhou Y."/>
            <person name="Lilburn T.G."/>
            <person name="Beck B.J."/>
            <person name="De Vos P."/>
            <person name="Vandamme P."/>
            <person name="Eisen J.A."/>
            <person name="Garrity G."/>
            <person name="Hugenholtz P."/>
            <person name="Kyrpides N.C."/>
        </authorList>
    </citation>
    <scope>NUCLEOTIDE SEQUENCE [LARGE SCALE GENOMIC DNA]</scope>
    <source>
        <strain evidence="9 10">CGMCC 1.10115</strain>
    </source>
</reference>
<keyword evidence="2" id="KW-0645">Protease</keyword>
<dbReference type="Proteomes" id="UP000318667">
    <property type="component" value="Unassembled WGS sequence"/>
</dbReference>
<dbReference type="EMBL" id="VLKI01000030">
    <property type="protein sequence ID" value="TWH78322.1"/>
    <property type="molecule type" value="Genomic_DNA"/>
</dbReference>
<dbReference type="AlphaFoldDB" id="A0A562J570"/>
<organism evidence="9 10">
    <name type="scientific">Cytobacillus oceanisediminis</name>
    <dbReference type="NCBI Taxonomy" id="665099"/>
    <lineage>
        <taxon>Bacteria</taxon>
        <taxon>Bacillati</taxon>
        <taxon>Bacillota</taxon>
        <taxon>Bacilli</taxon>
        <taxon>Bacillales</taxon>
        <taxon>Bacillaceae</taxon>
        <taxon>Cytobacillus</taxon>
    </lineage>
</organism>
<sequence length="333" mass="36572">MKQVLTKFLITALILAILPFNTASAATADQEEVVRIAKSYLGVPYVWGGTTPNGFDCSGFMIYVFDKVGIDLPRTSSDQYSSAGVKVSKSDLQPGDLVFFEKTYNKAGVTHAGIYIGNNEFISATSSRGIKIDSLSSTYWGPKYYGAKRVLTNTPGVYSDVPKSHVAYDAIFRLGNSNIIMGYEDNTFRPDEPVTRGQAAAIMNRHLNKVPKSLYAFKDVPTSSRFAKDIAAIKELGIINGFKDGTFRPNEYMTRAEMAVIVQNAFKLQGTTYSKASSTYSDITPSYWAHDAIVTMSNIDSTSIFDGSKYYATHRASRAFFSAAIYNSINATN</sequence>
<dbReference type="InterPro" id="IPR038765">
    <property type="entry name" value="Papain-like_cys_pep_sf"/>
</dbReference>
<keyword evidence="3 6" id="KW-0732">Signal</keyword>
<feature type="domain" description="NlpC/P60" evidence="8">
    <location>
        <begin position="27"/>
        <end position="151"/>
    </location>
</feature>
<comment type="similarity">
    <text evidence="1">Belongs to the peptidase C40 family.</text>
</comment>
<evidence type="ECO:0000259" key="7">
    <source>
        <dbReference type="PROSITE" id="PS51272"/>
    </source>
</evidence>
<comment type="caution">
    <text evidence="9">The sequence shown here is derived from an EMBL/GenBank/DDBJ whole genome shotgun (WGS) entry which is preliminary data.</text>
</comment>
<dbReference type="Gene3D" id="3.90.1720.10">
    <property type="entry name" value="endopeptidase domain like (from Nostoc punctiforme)"/>
    <property type="match status" value="1"/>
</dbReference>
<dbReference type="PANTHER" id="PTHR47053:SF1">
    <property type="entry name" value="MUREIN DD-ENDOPEPTIDASE MEPH-RELATED"/>
    <property type="match status" value="1"/>
</dbReference>
<feature type="signal peptide" evidence="6">
    <location>
        <begin position="1"/>
        <end position="25"/>
    </location>
</feature>
<name>A0A562J570_9BACI</name>
<evidence type="ECO:0000313" key="9">
    <source>
        <dbReference type="EMBL" id="TWH78322.1"/>
    </source>
</evidence>
<dbReference type="RefSeq" id="WP_144546408.1">
    <property type="nucleotide sequence ID" value="NZ_CBCSDC010000048.1"/>
</dbReference>
<dbReference type="PROSITE" id="PS51272">
    <property type="entry name" value="SLH"/>
    <property type="match status" value="2"/>
</dbReference>
<dbReference type="InterPro" id="IPR051202">
    <property type="entry name" value="Peptidase_C40"/>
</dbReference>
<dbReference type="Pfam" id="PF00395">
    <property type="entry name" value="SLH"/>
    <property type="match status" value="2"/>
</dbReference>
<evidence type="ECO:0000256" key="5">
    <source>
        <dbReference type="ARBA" id="ARBA00022807"/>
    </source>
</evidence>
<keyword evidence="5" id="KW-0788">Thiol protease</keyword>
<evidence type="ECO:0000313" key="10">
    <source>
        <dbReference type="Proteomes" id="UP000318667"/>
    </source>
</evidence>
<dbReference type="GO" id="GO:0008234">
    <property type="term" value="F:cysteine-type peptidase activity"/>
    <property type="evidence" value="ECO:0007669"/>
    <property type="project" value="UniProtKB-KW"/>
</dbReference>
<dbReference type="PANTHER" id="PTHR47053">
    <property type="entry name" value="MUREIN DD-ENDOPEPTIDASE MEPH-RELATED"/>
    <property type="match status" value="1"/>
</dbReference>
<feature type="domain" description="SLH" evidence="7">
    <location>
        <begin position="213"/>
        <end position="276"/>
    </location>
</feature>
<dbReference type="GO" id="GO:0006508">
    <property type="term" value="P:proteolysis"/>
    <property type="evidence" value="ECO:0007669"/>
    <property type="project" value="UniProtKB-KW"/>
</dbReference>
<dbReference type="OrthoDB" id="9813368at2"/>
<evidence type="ECO:0000256" key="4">
    <source>
        <dbReference type="ARBA" id="ARBA00022801"/>
    </source>
</evidence>
<dbReference type="SUPFAM" id="SSF54001">
    <property type="entry name" value="Cysteine proteinases"/>
    <property type="match status" value="1"/>
</dbReference>
<keyword evidence="10" id="KW-1185">Reference proteome</keyword>
<feature type="chain" id="PRO_5022115947" evidence="6">
    <location>
        <begin position="26"/>
        <end position="333"/>
    </location>
</feature>
<evidence type="ECO:0000256" key="3">
    <source>
        <dbReference type="ARBA" id="ARBA00022729"/>
    </source>
</evidence>
<evidence type="ECO:0000256" key="2">
    <source>
        <dbReference type="ARBA" id="ARBA00022670"/>
    </source>
</evidence>
<feature type="domain" description="SLH" evidence="7">
    <location>
        <begin position="154"/>
        <end position="212"/>
    </location>
</feature>
<dbReference type="InterPro" id="IPR000064">
    <property type="entry name" value="NLP_P60_dom"/>
</dbReference>
<proteinExistence type="inferred from homology"/>
<accession>A0A562J570</accession>
<dbReference type="GeneID" id="65406374"/>